<evidence type="ECO:0000256" key="6">
    <source>
        <dbReference type="ARBA" id="ARBA00048488"/>
    </source>
</evidence>
<keyword evidence="3" id="KW-0479">Metal-binding</keyword>
<dbReference type="PANTHER" id="PTHR46081:SF8">
    <property type="entry name" value="PEPTIDE METHIONINE SULFOXIDE REDUCTASE 2"/>
    <property type="match status" value="1"/>
</dbReference>
<dbReference type="InterPro" id="IPR028427">
    <property type="entry name" value="Met_Sox_Rdtase_MsrB"/>
</dbReference>
<evidence type="ECO:0000256" key="5">
    <source>
        <dbReference type="ARBA" id="ARBA00023002"/>
    </source>
</evidence>
<comment type="cofactor">
    <cofactor evidence="1">
        <name>Zn(2+)</name>
        <dbReference type="ChEBI" id="CHEBI:29105"/>
    </cofactor>
</comment>
<dbReference type="GO" id="GO:0006979">
    <property type="term" value="P:response to oxidative stress"/>
    <property type="evidence" value="ECO:0007669"/>
    <property type="project" value="InterPro"/>
</dbReference>
<keyword evidence="5" id="KW-0560">Oxidoreductase</keyword>
<evidence type="ECO:0000256" key="2">
    <source>
        <dbReference type="ARBA" id="ARBA00012499"/>
    </source>
</evidence>
<evidence type="ECO:0000259" key="7">
    <source>
        <dbReference type="PROSITE" id="PS51790"/>
    </source>
</evidence>
<gene>
    <name evidence="8" type="ORF">A2Y75_11280</name>
</gene>
<dbReference type="PROSITE" id="PS51790">
    <property type="entry name" value="MSRB"/>
    <property type="match status" value="1"/>
</dbReference>
<dbReference type="GO" id="GO:0046872">
    <property type="term" value="F:metal ion binding"/>
    <property type="evidence" value="ECO:0007669"/>
    <property type="project" value="UniProtKB-KW"/>
</dbReference>
<sequence length="123" mass="13987">MKTKKLSPEEQRVIIHKGTESPFSGKYCDHFEEGTYVCKQCGEKLYRSRDKFHSGCGWPSFDEEIEGAIQKETDSDGMRTEITCAKCGGHLGHVFSGERFTPKNTRHCVNSISIDFEPDEYAK</sequence>
<comment type="catalytic activity">
    <reaction evidence="6">
        <text>L-methionyl-[protein] + [thioredoxin]-disulfide + H2O = L-methionyl-(R)-S-oxide-[protein] + [thioredoxin]-dithiol</text>
        <dbReference type="Rhea" id="RHEA:24164"/>
        <dbReference type="Rhea" id="RHEA-COMP:10698"/>
        <dbReference type="Rhea" id="RHEA-COMP:10700"/>
        <dbReference type="Rhea" id="RHEA-COMP:12313"/>
        <dbReference type="Rhea" id="RHEA-COMP:12314"/>
        <dbReference type="ChEBI" id="CHEBI:15377"/>
        <dbReference type="ChEBI" id="CHEBI:16044"/>
        <dbReference type="ChEBI" id="CHEBI:29950"/>
        <dbReference type="ChEBI" id="CHEBI:45764"/>
        <dbReference type="ChEBI" id="CHEBI:50058"/>
        <dbReference type="EC" id="1.8.4.12"/>
    </reaction>
</comment>
<dbReference type="EC" id="1.8.4.12" evidence="2"/>
<dbReference type="AlphaFoldDB" id="A0A1F2WRA2"/>
<dbReference type="GO" id="GO:0030091">
    <property type="term" value="P:protein repair"/>
    <property type="evidence" value="ECO:0007669"/>
    <property type="project" value="InterPro"/>
</dbReference>
<organism evidence="8 9">
    <name type="scientific">Candidatus Solincola sediminis</name>
    <dbReference type="NCBI Taxonomy" id="1797199"/>
    <lineage>
        <taxon>Bacteria</taxon>
        <taxon>Bacillati</taxon>
        <taxon>Actinomycetota</taxon>
        <taxon>Candidatus Geothermincolia</taxon>
        <taxon>Candidatus Geothermincolales</taxon>
        <taxon>Candidatus Geothermincolaceae</taxon>
        <taxon>Candidatus Solincola</taxon>
    </lineage>
</organism>
<dbReference type="NCBIfam" id="NF004036">
    <property type="entry name" value="PRK05508.1"/>
    <property type="match status" value="1"/>
</dbReference>
<dbReference type="STRING" id="1797197.A2Y75_11280"/>
<reference evidence="8 9" key="1">
    <citation type="journal article" date="2016" name="Nat. Commun.">
        <title>Thousands of microbial genomes shed light on interconnected biogeochemical processes in an aquifer system.</title>
        <authorList>
            <person name="Anantharaman K."/>
            <person name="Brown C.T."/>
            <person name="Hug L.A."/>
            <person name="Sharon I."/>
            <person name="Castelle C.J."/>
            <person name="Probst A.J."/>
            <person name="Thomas B.C."/>
            <person name="Singh A."/>
            <person name="Wilkins M.J."/>
            <person name="Karaoz U."/>
            <person name="Brodie E.L."/>
            <person name="Williams K.H."/>
            <person name="Hubbard S.S."/>
            <person name="Banfield J.F."/>
        </authorList>
    </citation>
    <scope>NUCLEOTIDE SEQUENCE [LARGE SCALE GENOMIC DNA]</scope>
</reference>
<name>A0A1F2WRA2_9ACTN</name>
<dbReference type="PANTHER" id="PTHR46081">
    <property type="entry name" value="PEPTIDE METHIONINE SULFOXIDE REDUCTASE 2"/>
    <property type="match status" value="1"/>
</dbReference>
<protein>
    <recommendedName>
        <fullName evidence="2">peptide-methionine (R)-S-oxide reductase</fullName>
        <ecNumber evidence="2">1.8.4.12</ecNumber>
    </recommendedName>
</protein>
<dbReference type="NCBIfam" id="TIGR00357">
    <property type="entry name" value="peptide-methionine (R)-S-oxide reductase MsrB"/>
    <property type="match status" value="1"/>
</dbReference>
<proteinExistence type="predicted"/>
<evidence type="ECO:0000256" key="1">
    <source>
        <dbReference type="ARBA" id="ARBA00001947"/>
    </source>
</evidence>
<dbReference type="Pfam" id="PF01641">
    <property type="entry name" value="SelR"/>
    <property type="match status" value="1"/>
</dbReference>
<dbReference type="SUPFAM" id="SSF51316">
    <property type="entry name" value="Mss4-like"/>
    <property type="match status" value="1"/>
</dbReference>
<dbReference type="Gene3D" id="2.170.150.20">
    <property type="entry name" value="Peptide methionine sulfoxide reductase"/>
    <property type="match status" value="1"/>
</dbReference>
<evidence type="ECO:0000256" key="3">
    <source>
        <dbReference type="ARBA" id="ARBA00022723"/>
    </source>
</evidence>
<feature type="domain" description="MsrB" evidence="7">
    <location>
        <begin position="1"/>
        <end position="119"/>
    </location>
</feature>
<evidence type="ECO:0000313" key="8">
    <source>
        <dbReference type="EMBL" id="OFW59404.1"/>
    </source>
</evidence>
<dbReference type="InterPro" id="IPR002579">
    <property type="entry name" value="Met_Sox_Rdtase_MsrB_dom"/>
</dbReference>
<keyword evidence="4" id="KW-0862">Zinc</keyword>
<dbReference type="GO" id="GO:0033743">
    <property type="term" value="F:peptide-methionine (R)-S-oxide reductase activity"/>
    <property type="evidence" value="ECO:0007669"/>
    <property type="project" value="UniProtKB-EC"/>
</dbReference>
<dbReference type="EMBL" id="MELK01000016">
    <property type="protein sequence ID" value="OFW59404.1"/>
    <property type="molecule type" value="Genomic_DNA"/>
</dbReference>
<dbReference type="Proteomes" id="UP000177876">
    <property type="component" value="Unassembled WGS sequence"/>
</dbReference>
<evidence type="ECO:0000256" key="4">
    <source>
        <dbReference type="ARBA" id="ARBA00022833"/>
    </source>
</evidence>
<comment type="caution">
    <text evidence="8">The sequence shown here is derived from an EMBL/GenBank/DDBJ whole genome shotgun (WGS) entry which is preliminary data.</text>
</comment>
<dbReference type="InterPro" id="IPR011057">
    <property type="entry name" value="Mss4-like_sf"/>
</dbReference>
<evidence type="ECO:0000313" key="9">
    <source>
        <dbReference type="Proteomes" id="UP000177876"/>
    </source>
</evidence>
<accession>A0A1F2WRA2</accession>